<keyword evidence="9" id="KW-1185">Reference proteome</keyword>
<feature type="chain" id="PRO_5044807533" description="Leucine-rich repeat-containing N-terminal plant-type domain-containing protein" evidence="6">
    <location>
        <begin position="28"/>
        <end position="331"/>
    </location>
</feature>
<evidence type="ECO:0000256" key="2">
    <source>
        <dbReference type="ARBA" id="ARBA00022614"/>
    </source>
</evidence>
<comment type="similarity">
    <text evidence="5">Belongs to the polygalacturonase-inhibiting protein family.</text>
</comment>
<keyword evidence="3 6" id="KW-0732">Signal</keyword>
<dbReference type="InterPro" id="IPR032675">
    <property type="entry name" value="LRR_dom_sf"/>
</dbReference>
<dbReference type="PANTHER" id="PTHR48060:SF21">
    <property type="entry name" value="L DOMAIN-LIKE PROTEIN"/>
    <property type="match status" value="1"/>
</dbReference>
<dbReference type="InterPro" id="IPR001611">
    <property type="entry name" value="Leu-rich_rpt"/>
</dbReference>
<dbReference type="Proteomes" id="UP001634007">
    <property type="component" value="Unassembled WGS sequence"/>
</dbReference>
<dbReference type="InterPro" id="IPR053211">
    <property type="entry name" value="DNA_repair-toleration"/>
</dbReference>
<feature type="signal peptide" evidence="6">
    <location>
        <begin position="1"/>
        <end position="27"/>
    </location>
</feature>
<evidence type="ECO:0000256" key="4">
    <source>
        <dbReference type="ARBA" id="ARBA00022737"/>
    </source>
</evidence>
<dbReference type="SUPFAM" id="SSF52058">
    <property type="entry name" value="L domain-like"/>
    <property type="match status" value="1"/>
</dbReference>
<evidence type="ECO:0000256" key="1">
    <source>
        <dbReference type="ARBA" id="ARBA00004196"/>
    </source>
</evidence>
<dbReference type="InterPro" id="IPR013210">
    <property type="entry name" value="LRR_N_plant-typ"/>
</dbReference>
<evidence type="ECO:0000313" key="9">
    <source>
        <dbReference type="Proteomes" id="UP001634007"/>
    </source>
</evidence>
<proteinExistence type="inferred from homology"/>
<reference evidence="8 9" key="1">
    <citation type="submission" date="2024-11" db="EMBL/GenBank/DDBJ databases">
        <title>Chromosome-level genome assembly of Eucalyptus globulus Labill. provides insights into its genome evolution.</title>
        <authorList>
            <person name="Li X."/>
        </authorList>
    </citation>
    <scope>NUCLEOTIDE SEQUENCE [LARGE SCALE GENOMIC DNA]</scope>
    <source>
        <strain evidence="8">CL2024</strain>
        <tissue evidence="8">Fresh tender leaves</tissue>
    </source>
</reference>
<protein>
    <recommendedName>
        <fullName evidence="7">Leucine-rich repeat-containing N-terminal plant-type domain-containing protein</fullName>
    </recommendedName>
</protein>
<keyword evidence="2" id="KW-0433">Leucine-rich repeat</keyword>
<evidence type="ECO:0000256" key="6">
    <source>
        <dbReference type="SAM" id="SignalP"/>
    </source>
</evidence>
<comment type="caution">
    <text evidence="8">The sequence shown here is derived from an EMBL/GenBank/DDBJ whole genome shotgun (WGS) entry which is preliminary data.</text>
</comment>
<gene>
    <name evidence="8" type="ORF">ACJRO7_002427</name>
</gene>
<dbReference type="Pfam" id="PF08263">
    <property type="entry name" value="LRRNT_2"/>
    <property type="match status" value="1"/>
</dbReference>
<evidence type="ECO:0000259" key="7">
    <source>
        <dbReference type="Pfam" id="PF08263"/>
    </source>
</evidence>
<sequence>MSPARRLLLLLLLLLLLALSLLHPASATDCHPEDKEVLLRIKSALHNPYHLASWDPDTDCCSWYCLKCDEVTHRVISIFFLQADLTGQIPSAIGDLPYLQYLNLRRVSNFSGPIPNSLTKLKYLKFLRINWVNLTGPIPSFLGQLKNLTYLNLSFNKLTGGIPDSLSTIPALGYVSLNRNQLTGKIPASLANLKGNDLYLILSHNSLSGELPATFAGVDFVKLDLSRNKLQGDASLVFGRNKSTYYIDISRNQFKFDLSKAKFNKSLTYLYMNHNKIYGSIPKAMESVHFLNVSYNRQCGEIPVGGRLQSFDDTVYFHNRCLCGAPLDSCK</sequence>
<evidence type="ECO:0000256" key="3">
    <source>
        <dbReference type="ARBA" id="ARBA00022729"/>
    </source>
</evidence>
<organism evidence="8 9">
    <name type="scientific">Eucalyptus globulus</name>
    <name type="common">Tasmanian blue gum</name>
    <dbReference type="NCBI Taxonomy" id="34317"/>
    <lineage>
        <taxon>Eukaryota</taxon>
        <taxon>Viridiplantae</taxon>
        <taxon>Streptophyta</taxon>
        <taxon>Embryophyta</taxon>
        <taxon>Tracheophyta</taxon>
        <taxon>Spermatophyta</taxon>
        <taxon>Magnoliopsida</taxon>
        <taxon>eudicotyledons</taxon>
        <taxon>Gunneridae</taxon>
        <taxon>Pentapetalae</taxon>
        <taxon>rosids</taxon>
        <taxon>malvids</taxon>
        <taxon>Myrtales</taxon>
        <taxon>Myrtaceae</taxon>
        <taxon>Myrtoideae</taxon>
        <taxon>Eucalypteae</taxon>
        <taxon>Eucalyptus</taxon>
    </lineage>
</organism>
<evidence type="ECO:0000256" key="5">
    <source>
        <dbReference type="ARBA" id="ARBA00038043"/>
    </source>
</evidence>
<accession>A0ABD3LZY4</accession>
<evidence type="ECO:0000313" key="8">
    <source>
        <dbReference type="EMBL" id="KAL3755376.1"/>
    </source>
</evidence>
<dbReference type="FunFam" id="3.80.10.10:FF:000348">
    <property type="entry name" value="Polygalacturonase inhibitor 1"/>
    <property type="match status" value="1"/>
</dbReference>
<dbReference type="PANTHER" id="PTHR48060">
    <property type="entry name" value="DNA DAMAGE-REPAIR/TOLERATION PROTEIN DRT100"/>
    <property type="match status" value="1"/>
</dbReference>
<dbReference type="Gene3D" id="3.80.10.10">
    <property type="entry name" value="Ribonuclease Inhibitor"/>
    <property type="match status" value="1"/>
</dbReference>
<comment type="subcellular location">
    <subcellularLocation>
        <location evidence="1">Cell envelope</location>
    </subcellularLocation>
</comment>
<dbReference type="EMBL" id="JBJKBG010000001">
    <property type="protein sequence ID" value="KAL3755376.1"/>
    <property type="molecule type" value="Genomic_DNA"/>
</dbReference>
<dbReference type="AlphaFoldDB" id="A0ABD3LZY4"/>
<name>A0ABD3LZY4_EUCGL</name>
<keyword evidence="4" id="KW-0677">Repeat</keyword>
<feature type="domain" description="Leucine-rich repeat-containing N-terminal plant-type" evidence="7">
    <location>
        <begin position="31"/>
        <end position="69"/>
    </location>
</feature>
<dbReference type="Pfam" id="PF00560">
    <property type="entry name" value="LRR_1"/>
    <property type="match status" value="4"/>
</dbReference>